<dbReference type="InterPro" id="IPR023214">
    <property type="entry name" value="HAD_sf"/>
</dbReference>
<evidence type="ECO:0008006" key="3">
    <source>
        <dbReference type="Google" id="ProtNLM"/>
    </source>
</evidence>
<dbReference type="Gene3D" id="3.40.50.1000">
    <property type="entry name" value="HAD superfamily/HAD-like"/>
    <property type="match status" value="1"/>
</dbReference>
<dbReference type="SFLD" id="SFLDS00003">
    <property type="entry name" value="Haloacid_Dehalogenase"/>
    <property type="match status" value="1"/>
</dbReference>
<organism evidence="1 2">
    <name type="scientific">Gracilibacillus ureilyticus</name>
    <dbReference type="NCBI Taxonomy" id="531814"/>
    <lineage>
        <taxon>Bacteria</taxon>
        <taxon>Bacillati</taxon>
        <taxon>Bacillota</taxon>
        <taxon>Bacilli</taxon>
        <taxon>Bacillales</taxon>
        <taxon>Bacillaceae</taxon>
        <taxon>Gracilibacillus</taxon>
    </lineage>
</organism>
<dbReference type="Gene3D" id="3.30.1240.10">
    <property type="match status" value="1"/>
</dbReference>
<name>A0A1H9N127_9BACI</name>
<dbReference type="GO" id="GO:0000287">
    <property type="term" value="F:magnesium ion binding"/>
    <property type="evidence" value="ECO:0007669"/>
    <property type="project" value="TreeGrafter"/>
</dbReference>
<dbReference type="InterPro" id="IPR000150">
    <property type="entry name" value="Cof"/>
</dbReference>
<dbReference type="AlphaFoldDB" id="A0A1H9N127"/>
<dbReference type="PROSITE" id="PS01228">
    <property type="entry name" value="COF_1"/>
    <property type="match status" value="1"/>
</dbReference>
<keyword evidence="2" id="KW-1185">Reference proteome</keyword>
<dbReference type="Pfam" id="PF08282">
    <property type="entry name" value="Hydrolase_3"/>
    <property type="match status" value="1"/>
</dbReference>
<dbReference type="GO" id="GO:0016791">
    <property type="term" value="F:phosphatase activity"/>
    <property type="evidence" value="ECO:0007669"/>
    <property type="project" value="TreeGrafter"/>
</dbReference>
<reference evidence="1 2" key="1">
    <citation type="submission" date="2016-10" db="EMBL/GenBank/DDBJ databases">
        <authorList>
            <person name="de Groot N.N."/>
        </authorList>
    </citation>
    <scope>NUCLEOTIDE SEQUENCE [LARGE SCALE GENOMIC DNA]</scope>
    <source>
        <strain evidence="1 2">CGMCC 1.7727</strain>
    </source>
</reference>
<dbReference type="OrthoDB" id="9810101at2"/>
<accession>A0A1H9N127</accession>
<dbReference type="PANTHER" id="PTHR10000">
    <property type="entry name" value="PHOSPHOSERINE PHOSPHATASE"/>
    <property type="match status" value="1"/>
</dbReference>
<evidence type="ECO:0000313" key="1">
    <source>
        <dbReference type="EMBL" id="SER29429.1"/>
    </source>
</evidence>
<protein>
    <recommendedName>
        <fullName evidence="3">Cof subfamily of IIB subfamily of haloacid dehalogenase superfamily/HAD-superfamily hydrolase, subfamily IIB</fullName>
    </recommendedName>
</protein>
<dbReference type="NCBIfam" id="TIGR01484">
    <property type="entry name" value="HAD-SF-IIB"/>
    <property type="match status" value="1"/>
</dbReference>
<evidence type="ECO:0000313" key="2">
    <source>
        <dbReference type="Proteomes" id="UP000199687"/>
    </source>
</evidence>
<dbReference type="PANTHER" id="PTHR10000:SF55">
    <property type="entry name" value="5-AMINO-6-(5-PHOSPHO-D-RIBITYLAMINO)URACIL PHOSPHATASE YCSE"/>
    <property type="match status" value="1"/>
</dbReference>
<dbReference type="SFLD" id="SFLDG01140">
    <property type="entry name" value="C2.B:_Phosphomannomutase_and_P"/>
    <property type="match status" value="1"/>
</dbReference>
<dbReference type="EMBL" id="FOGL01000002">
    <property type="protein sequence ID" value="SER29429.1"/>
    <property type="molecule type" value="Genomic_DNA"/>
</dbReference>
<dbReference type="PROSITE" id="PS01229">
    <property type="entry name" value="COF_2"/>
    <property type="match status" value="1"/>
</dbReference>
<gene>
    <name evidence="1" type="ORF">SAMN04487944_102270</name>
</gene>
<dbReference type="STRING" id="531814.SAMN04487944_102270"/>
<sequence>MSFIPKAICLDMDGTLLNNHNKISVSTIKIIEKIRNKGIKVFIVTGRSLEEIYEAAPRDIKLDGVVTANGMITYVDGKKILEHELSTSVVNKVIKSARHHQIYYEVHPNDGRRLSFEEDKGYMTDMIDNNKPDEVGINEWLDREIAIKENDIDWITELPDQKYSKMYCFSTSRETMKQWIRELEEMKMEEDFTTSSSSYHNVEVMVAGVNKATGIKALLQQYDIEPADAMAIGDSNNDLPMMRFVGYPVGMKNGTDQIKELVKEVTTYTNDQEGVYHYLADYFYCMLK</sequence>
<dbReference type="Proteomes" id="UP000199687">
    <property type="component" value="Unassembled WGS sequence"/>
</dbReference>
<proteinExistence type="predicted"/>
<dbReference type="GO" id="GO:0005829">
    <property type="term" value="C:cytosol"/>
    <property type="evidence" value="ECO:0007669"/>
    <property type="project" value="TreeGrafter"/>
</dbReference>
<dbReference type="RefSeq" id="WP_089739408.1">
    <property type="nucleotide sequence ID" value="NZ_FOGL01000002.1"/>
</dbReference>
<dbReference type="SUPFAM" id="SSF56784">
    <property type="entry name" value="HAD-like"/>
    <property type="match status" value="1"/>
</dbReference>
<dbReference type="NCBIfam" id="TIGR00099">
    <property type="entry name" value="Cof-subfamily"/>
    <property type="match status" value="1"/>
</dbReference>
<dbReference type="InterPro" id="IPR036412">
    <property type="entry name" value="HAD-like_sf"/>
</dbReference>
<dbReference type="InterPro" id="IPR006379">
    <property type="entry name" value="HAD-SF_hydro_IIB"/>
</dbReference>